<organism evidence="2">
    <name type="scientific">uncultured Sulfurovum sp</name>
    <dbReference type="NCBI Taxonomy" id="269237"/>
    <lineage>
        <taxon>Bacteria</taxon>
        <taxon>Pseudomonadati</taxon>
        <taxon>Campylobacterota</taxon>
        <taxon>Epsilonproteobacteria</taxon>
        <taxon>Campylobacterales</taxon>
        <taxon>Sulfurovaceae</taxon>
        <taxon>Sulfurovum</taxon>
        <taxon>environmental samples</taxon>
    </lineage>
</organism>
<sequence>MALIDEQSNINYYHTDQIGTPRELTNEKGKIVWEAQYKTWGNVAKESYNQTDSKLTQSFRFQGQYFDAKTGLHYNRFRYYDADVGRFISQDPIGLLGGNNLYQYAPNPTGWVDPFGLAKSSGFGCGCDLDGDGEISKDEMFTLYHGTDSETAKLIMENGQELKYSRNNLDFGKGIYTTENKEQAIEWAKKSGKRNGTTGAVIEYKVPKDKIESLNTKEFSMNSKDYENRIVTPNSELDSMYRNERTAYNTTKRGKEIHLEKGMKLMIMT</sequence>
<reference evidence="2" key="1">
    <citation type="submission" date="2020-01" db="EMBL/GenBank/DDBJ databases">
        <authorList>
            <person name="Meier V. D."/>
            <person name="Meier V D."/>
        </authorList>
    </citation>
    <scope>NUCLEOTIDE SEQUENCE</scope>
    <source>
        <strain evidence="2">HLG_WM_MAG_06</strain>
    </source>
</reference>
<dbReference type="AlphaFoldDB" id="A0A6S6SWT3"/>
<dbReference type="Gene3D" id="3.90.175.10">
    <property type="entry name" value="Diphtheria Toxin, domain 1"/>
    <property type="match status" value="1"/>
</dbReference>
<evidence type="ECO:0000259" key="1">
    <source>
        <dbReference type="PROSITE" id="PS50222"/>
    </source>
</evidence>
<dbReference type="InterPro" id="IPR050708">
    <property type="entry name" value="T6SS_VgrG/RHS"/>
</dbReference>
<dbReference type="EMBL" id="CACVAP010000060">
    <property type="protein sequence ID" value="CAA6810512.1"/>
    <property type="molecule type" value="Genomic_DNA"/>
</dbReference>
<protein>
    <submittedName>
        <fullName evidence="2">Rhs-family protein</fullName>
    </submittedName>
</protein>
<dbReference type="SUPFAM" id="SSF56399">
    <property type="entry name" value="ADP-ribosylation"/>
    <property type="match status" value="1"/>
</dbReference>
<gene>
    <name evidence="2" type="ORF">HELGO_WM18178</name>
</gene>
<dbReference type="NCBIfam" id="TIGR03696">
    <property type="entry name" value="Rhs_assc_core"/>
    <property type="match status" value="1"/>
</dbReference>
<dbReference type="InterPro" id="IPR022385">
    <property type="entry name" value="Rhs_assc_core"/>
</dbReference>
<accession>A0A6S6SWT3</accession>
<name>A0A6S6SWT3_9BACT</name>
<dbReference type="InterPro" id="IPR018247">
    <property type="entry name" value="EF_Hand_1_Ca_BS"/>
</dbReference>
<dbReference type="PANTHER" id="PTHR32305:SF15">
    <property type="entry name" value="PROTEIN RHSA-RELATED"/>
    <property type="match status" value="1"/>
</dbReference>
<dbReference type="InterPro" id="IPR002048">
    <property type="entry name" value="EF_hand_dom"/>
</dbReference>
<feature type="domain" description="EF-hand" evidence="1">
    <location>
        <begin position="128"/>
        <end position="150"/>
    </location>
</feature>
<dbReference type="InterPro" id="IPR001826">
    <property type="entry name" value="RHS"/>
</dbReference>
<dbReference type="PANTHER" id="PTHR32305">
    <property type="match status" value="1"/>
</dbReference>
<dbReference type="Pfam" id="PF13151">
    <property type="entry name" value="DUF3990"/>
    <property type="match status" value="1"/>
</dbReference>
<dbReference type="GO" id="GO:0005509">
    <property type="term" value="F:calcium ion binding"/>
    <property type="evidence" value="ECO:0007669"/>
    <property type="project" value="InterPro"/>
</dbReference>
<dbReference type="Gene3D" id="2.180.10.10">
    <property type="entry name" value="RHS repeat-associated core"/>
    <property type="match status" value="1"/>
</dbReference>
<dbReference type="Pfam" id="PF03527">
    <property type="entry name" value="RHS"/>
    <property type="match status" value="1"/>
</dbReference>
<dbReference type="InterPro" id="IPR025051">
    <property type="entry name" value="DUF3990"/>
</dbReference>
<proteinExistence type="predicted"/>
<dbReference type="PROSITE" id="PS50222">
    <property type="entry name" value="EF_HAND_2"/>
    <property type="match status" value="1"/>
</dbReference>
<dbReference type="PROSITE" id="PS00018">
    <property type="entry name" value="EF_HAND_1"/>
    <property type="match status" value="1"/>
</dbReference>
<dbReference type="PRINTS" id="PR00394">
    <property type="entry name" value="RHSPROTEIN"/>
</dbReference>
<evidence type="ECO:0000313" key="2">
    <source>
        <dbReference type="EMBL" id="CAA6810512.1"/>
    </source>
</evidence>